<gene>
    <name evidence="2" type="ORF">MKW98_012059</name>
</gene>
<reference evidence="2" key="1">
    <citation type="submission" date="2022-04" db="EMBL/GenBank/DDBJ databases">
        <title>A functionally conserved STORR gene fusion in Papaver species that diverged 16.8 million years ago.</title>
        <authorList>
            <person name="Catania T."/>
        </authorList>
    </citation>
    <scope>NUCLEOTIDE SEQUENCE</scope>
    <source>
        <strain evidence="2">S-188037</strain>
    </source>
</reference>
<evidence type="ECO:0000313" key="3">
    <source>
        <dbReference type="Proteomes" id="UP001202328"/>
    </source>
</evidence>
<dbReference type="AlphaFoldDB" id="A0AAD4SNH0"/>
<evidence type="ECO:0000313" key="2">
    <source>
        <dbReference type="EMBL" id="KAI3912248.1"/>
    </source>
</evidence>
<comment type="caution">
    <text evidence="2">The sequence shown here is derived from an EMBL/GenBank/DDBJ whole genome shotgun (WGS) entry which is preliminary data.</text>
</comment>
<organism evidence="2 3">
    <name type="scientific">Papaver atlanticum</name>
    <dbReference type="NCBI Taxonomy" id="357466"/>
    <lineage>
        <taxon>Eukaryota</taxon>
        <taxon>Viridiplantae</taxon>
        <taxon>Streptophyta</taxon>
        <taxon>Embryophyta</taxon>
        <taxon>Tracheophyta</taxon>
        <taxon>Spermatophyta</taxon>
        <taxon>Magnoliopsida</taxon>
        <taxon>Ranunculales</taxon>
        <taxon>Papaveraceae</taxon>
        <taxon>Papaveroideae</taxon>
        <taxon>Papaver</taxon>
    </lineage>
</organism>
<feature type="domain" description="Retrotransposon gag" evidence="1">
    <location>
        <begin position="123"/>
        <end position="217"/>
    </location>
</feature>
<protein>
    <recommendedName>
        <fullName evidence="1">Retrotransposon gag domain-containing protein</fullName>
    </recommendedName>
</protein>
<dbReference type="Pfam" id="PF03732">
    <property type="entry name" value="Retrotrans_gag"/>
    <property type="match status" value="1"/>
</dbReference>
<keyword evidence="3" id="KW-1185">Reference proteome</keyword>
<name>A0AAD4SNH0_9MAGN</name>
<dbReference type="EMBL" id="JAJJMB010009816">
    <property type="protein sequence ID" value="KAI3912248.1"/>
    <property type="molecule type" value="Genomic_DNA"/>
</dbReference>
<evidence type="ECO:0000259" key="1">
    <source>
        <dbReference type="Pfam" id="PF03732"/>
    </source>
</evidence>
<accession>A0AAD4SNH0</accession>
<sequence>MTGDTENQSLEGGSSQQIESSNVEILMKSMEDMRQHQLLLEERLGILPPRHNSGITCQTSNQGDVIMLARNQNQLGELLQQYLKLAPEEFSGSPPDPEKAEEWLQNAEHVLEHVSNDRVTWVKLVTYRFRGPSRDWWKAVMKEEGGTMTWDRFKYLFIDKYVPGAARDRKFYEFMSLTKSGMSVSAYNDKFTRLSRYGAKLIATDEAKAKKFIIGLDLEMRKQLSCLRIKTYEDALNRSLDYERRWKINLQHGLEKGRNNFQQDKIQQSVQCYHLLISYISDHQ</sequence>
<dbReference type="InterPro" id="IPR005162">
    <property type="entry name" value="Retrotrans_gag_dom"/>
</dbReference>
<dbReference type="Proteomes" id="UP001202328">
    <property type="component" value="Unassembled WGS sequence"/>
</dbReference>
<proteinExistence type="predicted"/>